<comment type="caution">
    <text evidence="1">The sequence shown here is derived from an EMBL/GenBank/DDBJ whole genome shotgun (WGS) entry which is preliminary data.</text>
</comment>
<dbReference type="EMBL" id="CM009308">
    <property type="protein sequence ID" value="KAI9377135.1"/>
    <property type="molecule type" value="Genomic_DNA"/>
</dbReference>
<proteinExistence type="predicted"/>
<gene>
    <name evidence="1" type="ORF">POPTR_019G023900v4</name>
</gene>
<dbReference type="Proteomes" id="UP000006729">
    <property type="component" value="Chromosome 19"/>
</dbReference>
<keyword evidence="2" id="KW-1185">Reference proteome</keyword>
<name>A0ACC0RIM9_POPTR</name>
<evidence type="ECO:0000313" key="1">
    <source>
        <dbReference type="EMBL" id="KAI9377135.1"/>
    </source>
</evidence>
<protein>
    <submittedName>
        <fullName evidence="1">Uncharacterized protein</fullName>
    </submittedName>
</protein>
<evidence type="ECO:0000313" key="2">
    <source>
        <dbReference type="Proteomes" id="UP000006729"/>
    </source>
</evidence>
<accession>A0ACC0RIM9</accession>
<organism evidence="1 2">
    <name type="scientific">Populus trichocarpa</name>
    <name type="common">Western balsam poplar</name>
    <name type="synonym">Populus balsamifera subsp. trichocarpa</name>
    <dbReference type="NCBI Taxonomy" id="3694"/>
    <lineage>
        <taxon>Eukaryota</taxon>
        <taxon>Viridiplantae</taxon>
        <taxon>Streptophyta</taxon>
        <taxon>Embryophyta</taxon>
        <taxon>Tracheophyta</taxon>
        <taxon>Spermatophyta</taxon>
        <taxon>Magnoliopsida</taxon>
        <taxon>eudicotyledons</taxon>
        <taxon>Gunneridae</taxon>
        <taxon>Pentapetalae</taxon>
        <taxon>rosids</taxon>
        <taxon>fabids</taxon>
        <taxon>Malpighiales</taxon>
        <taxon>Salicaceae</taxon>
        <taxon>Saliceae</taxon>
        <taxon>Populus</taxon>
    </lineage>
</organism>
<sequence>MATKKEKLQFPPQTQPQQPGKEYPMHPLPQHINPDYKPSNKLQVHHCSALQFFCLLIVFQSEQQMKYLLYIQFRGRERLLCSLSFCTRGAFTYVEGIEDRDKVDALKLILGAIPSDVSIEDNCKSVVDHVVREYGRIDILVNNAAVQHYSTTLEEVTEAWLERLFRTNIFGYFFLTKHCLKHMKAGSFIINTTSLAAYGGSAELLDYSSTEGATVSFMLIYLFVCF</sequence>
<reference evidence="1 2" key="1">
    <citation type="journal article" date="2006" name="Science">
        <title>The genome of black cottonwood, Populus trichocarpa (Torr. &amp; Gray).</title>
        <authorList>
            <person name="Tuskan G.A."/>
            <person name="Difazio S."/>
            <person name="Jansson S."/>
            <person name="Bohlmann J."/>
            <person name="Grigoriev I."/>
            <person name="Hellsten U."/>
            <person name="Putnam N."/>
            <person name="Ralph S."/>
            <person name="Rombauts S."/>
            <person name="Salamov A."/>
            <person name="Schein J."/>
            <person name="Sterck L."/>
            <person name="Aerts A."/>
            <person name="Bhalerao R.R."/>
            <person name="Bhalerao R.P."/>
            <person name="Blaudez D."/>
            <person name="Boerjan W."/>
            <person name="Brun A."/>
            <person name="Brunner A."/>
            <person name="Busov V."/>
            <person name="Campbell M."/>
            <person name="Carlson J."/>
            <person name="Chalot M."/>
            <person name="Chapman J."/>
            <person name="Chen G.L."/>
            <person name="Cooper D."/>
            <person name="Coutinho P.M."/>
            <person name="Couturier J."/>
            <person name="Covert S."/>
            <person name="Cronk Q."/>
            <person name="Cunningham R."/>
            <person name="Davis J."/>
            <person name="Degroeve S."/>
            <person name="Dejardin A."/>
            <person name="Depamphilis C."/>
            <person name="Detter J."/>
            <person name="Dirks B."/>
            <person name="Dubchak I."/>
            <person name="Duplessis S."/>
            <person name="Ehlting J."/>
            <person name="Ellis B."/>
            <person name="Gendler K."/>
            <person name="Goodstein D."/>
            <person name="Gribskov M."/>
            <person name="Grimwood J."/>
            <person name="Groover A."/>
            <person name="Gunter L."/>
            <person name="Hamberger B."/>
            <person name="Heinze B."/>
            <person name="Helariutta Y."/>
            <person name="Henrissat B."/>
            <person name="Holligan D."/>
            <person name="Holt R."/>
            <person name="Huang W."/>
            <person name="Islam-Faridi N."/>
            <person name="Jones S."/>
            <person name="Jones-Rhoades M."/>
            <person name="Jorgensen R."/>
            <person name="Joshi C."/>
            <person name="Kangasjarvi J."/>
            <person name="Karlsson J."/>
            <person name="Kelleher C."/>
            <person name="Kirkpatrick R."/>
            <person name="Kirst M."/>
            <person name="Kohler A."/>
            <person name="Kalluri U."/>
            <person name="Larimer F."/>
            <person name="Leebens-Mack J."/>
            <person name="Leple J.C."/>
            <person name="Locascio P."/>
            <person name="Lou Y."/>
            <person name="Lucas S."/>
            <person name="Martin F."/>
            <person name="Montanini B."/>
            <person name="Napoli C."/>
            <person name="Nelson D.R."/>
            <person name="Nelson C."/>
            <person name="Nieminen K."/>
            <person name="Nilsson O."/>
            <person name="Pereda V."/>
            <person name="Peter G."/>
            <person name="Philippe R."/>
            <person name="Pilate G."/>
            <person name="Poliakov A."/>
            <person name="Razumovskaya J."/>
            <person name="Richardson P."/>
            <person name="Rinaldi C."/>
            <person name="Ritland K."/>
            <person name="Rouze P."/>
            <person name="Ryaboy D."/>
            <person name="Schmutz J."/>
            <person name="Schrader J."/>
            <person name="Segerman B."/>
            <person name="Shin H."/>
            <person name="Siddiqui A."/>
            <person name="Sterky F."/>
            <person name="Terry A."/>
            <person name="Tsai C.J."/>
            <person name="Uberbacher E."/>
            <person name="Unneberg P."/>
            <person name="Vahala J."/>
            <person name="Wall K."/>
            <person name="Wessler S."/>
            <person name="Yang G."/>
            <person name="Yin T."/>
            <person name="Douglas C."/>
            <person name="Marra M."/>
            <person name="Sandberg G."/>
            <person name="Van de Peer Y."/>
            <person name="Rokhsar D."/>
        </authorList>
    </citation>
    <scope>NUCLEOTIDE SEQUENCE [LARGE SCALE GENOMIC DNA]</scope>
    <source>
        <strain evidence="2">cv. Nisqually</strain>
    </source>
</reference>